<feature type="domain" description="HTH araC/xylS-type" evidence="4">
    <location>
        <begin position="204"/>
        <end position="302"/>
    </location>
</feature>
<dbReference type="GO" id="GO:0003700">
    <property type="term" value="F:DNA-binding transcription factor activity"/>
    <property type="evidence" value="ECO:0007669"/>
    <property type="project" value="InterPro"/>
</dbReference>
<evidence type="ECO:0000313" key="6">
    <source>
        <dbReference type="Proteomes" id="UP000823847"/>
    </source>
</evidence>
<accession>A0A9D1XSH2</accession>
<reference evidence="5" key="1">
    <citation type="journal article" date="2021" name="PeerJ">
        <title>Extensive microbial diversity within the chicken gut microbiome revealed by metagenomics and culture.</title>
        <authorList>
            <person name="Gilroy R."/>
            <person name="Ravi A."/>
            <person name="Getino M."/>
            <person name="Pursley I."/>
            <person name="Horton D.L."/>
            <person name="Alikhan N.F."/>
            <person name="Baker D."/>
            <person name="Gharbi K."/>
            <person name="Hall N."/>
            <person name="Watson M."/>
            <person name="Adriaenssens E.M."/>
            <person name="Foster-Nyarko E."/>
            <person name="Jarju S."/>
            <person name="Secka A."/>
            <person name="Antonio M."/>
            <person name="Oren A."/>
            <person name="Chaudhuri R.R."/>
            <person name="La Ragione R."/>
            <person name="Hildebrand F."/>
            <person name="Pallen M.J."/>
        </authorList>
    </citation>
    <scope>NUCLEOTIDE SEQUENCE</scope>
    <source>
        <strain evidence="5">ChiHecec2B26-12326</strain>
    </source>
</reference>
<organism evidence="5 6">
    <name type="scientific">Candidatus Parabacteroides intestinigallinarum</name>
    <dbReference type="NCBI Taxonomy" id="2838722"/>
    <lineage>
        <taxon>Bacteria</taxon>
        <taxon>Pseudomonadati</taxon>
        <taxon>Bacteroidota</taxon>
        <taxon>Bacteroidia</taxon>
        <taxon>Bacteroidales</taxon>
        <taxon>Tannerellaceae</taxon>
        <taxon>Parabacteroides</taxon>
    </lineage>
</organism>
<dbReference type="InterPro" id="IPR018060">
    <property type="entry name" value="HTH_AraC"/>
</dbReference>
<dbReference type="PANTHER" id="PTHR43280:SF32">
    <property type="entry name" value="TRANSCRIPTIONAL REGULATORY PROTEIN"/>
    <property type="match status" value="1"/>
</dbReference>
<dbReference type="SMART" id="SM00342">
    <property type="entry name" value="HTH_ARAC"/>
    <property type="match status" value="1"/>
</dbReference>
<dbReference type="SUPFAM" id="SSF46689">
    <property type="entry name" value="Homeodomain-like"/>
    <property type="match status" value="1"/>
</dbReference>
<comment type="caution">
    <text evidence="5">The sequence shown here is derived from an EMBL/GenBank/DDBJ whole genome shotgun (WGS) entry which is preliminary data.</text>
</comment>
<evidence type="ECO:0000256" key="1">
    <source>
        <dbReference type="ARBA" id="ARBA00023015"/>
    </source>
</evidence>
<evidence type="ECO:0000256" key="3">
    <source>
        <dbReference type="ARBA" id="ARBA00023163"/>
    </source>
</evidence>
<evidence type="ECO:0000256" key="2">
    <source>
        <dbReference type="ARBA" id="ARBA00023125"/>
    </source>
</evidence>
<evidence type="ECO:0000259" key="4">
    <source>
        <dbReference type="PROSITE" id="PS01124"/>
    </source>
</evidence>
<name>A0A9D1XSH2_9BACT</name>
<proteinExistence type="predicted"/>
<dbReference type="PANTHER" id="PTHR43280">
    <property type="entry name" value="ARAC-FAMILY TRANSCRIPTIONAL REGULATOR"/>
    <property type="match status" value="1"/>
</dbReference>
<sequence>MKHAGKSSPLNLMMLPLDERTCIFNNEFVLADNFQASGNISDFKDFVASPYPFKIQFTMALFCLEGFMRVRLNLTEYRTRKNNVLIVEAGAIGECLEVSPDCRIGIIAFSNNYFVSDINTPRATLIRQYLSVSSLLPLTDSEMNELLNIYHLMRQKILQPDYRYKRDALMGYMHVLFCDCCQYMAPYLENRQSLPSSRKDRIFNRFMQLLKEHYLSERNIGFYADKMCLTSKYLSQMVLAASGRHVKDWVQDYVILEAKALLRCRQYTVLQVSDMLNFPNQSFFGVYFKKAVGCSPSTYQKME</sequence>
<dbReference type="AlphaFoldDB" id="A0A9D1XSH2"/>
<evidence type="ECO:0000313" key="5">
    <source>
        <dbReference type="EMBL" id="HIX86655.1"/>
    </source>
</evidence>
<gene>
    <name evidence="5" type="ORF">H9848_08645</name>
</gene>
<dbReference type="Proteomes" id="UP000823847">
    <property type="component" value="Unassembled WGS sequence"/>
</dbReference>
<keyword evidence="1" id="KW-0805">Transcription regulation</keyword>
<dbReference type="GO" id="GO:0043565">
    <property type="term" value="F:sequence-specific DNA binding"/>
    <property type="evidence" value="ECO:0007669"/>
    <property type="project" value="InterPro"/>
</dbReference>
<dbReference type="Gene3D" id="1.10.10.60">
    <property type="entry name" value="Homeodomain-like"/>
    <property type="match status" value="1"/>
</dbReference>
<reference evidence="5" key="2">
    <citation type="submission" date="2021-04" db="EMBL/GenBank/DDBJ databases">
        <authorList>
            <person name="Gilroy R."/>
        </authorList>
    </citation>
    <scope>NUCLEOTIDE SEQUENCE</scope>
    <source>
        <strain evidence="5">ChiHecec2B26-12326</strain>
    </source>
</reference>
<dbReference type="EMBL" id="DXEN01000065">
    <property type="protein sequence ID" value="HIX86655.1"/>
    <property type="molecule type" value="Genomic_DNA"/>
</dbReference>
<protein>
    <submittedName>
        <fullName evidence="5">Helix-turn-helix domain-containing protein</fullName>
    </submittedName>
</protein>
<dbReference type="Pfam" id="PF12833">
    <property type="entry name" value="HTH_18"/>
    <property type="match status" value="1"/>
</dbReference>
<dbReference type="InterPro" id="IPR009057">
    <property type="entry name" value="Homeodomain-like_sf"/>
</dbReference>
<dbReference type="PROSITE" id="PS01124">
    <property type="entry name" value="HTH_ARAC_FAMILY_2"/>
    <property type="match status" value="1"/>
</dbReference>
<keyword evidence="2" id="KW-0238">DNA-binding</keyword>
<keyword evidence="3" id="KW-0804">Transcription</keyword>